<dbReference type="Proteomes" id="UP000216024">
    <property type="component" value="Unassembled WGS sequence"/>
</dbReference>
<comment type="caution">
    <text evidence="1">The sequence shown here is derived from an EMBL/GenBank/DDBJ whole genome shotgun (WGS) entry which is preliminary data.</text>
</comment>
<evidence type="ECO:0000313" key="2">
    <source>
        <dbReference type="Proteomes" id="UP000216024"/>
    </source>
</evidence>
<organism evidence="1 2">
    <name type="scientific">Anaeromicrobium sediminis</name>
    <dbReference type="NCBI Taxonomy" id="1478221"/>
    <lineage>
        <taxon>Bacteria</taxon>
        <taxon>Bacillati</taxon>
        <taxon>Bacillota</taxon>
        <taxon>Clostridia</taxon>
        <taxon>Peptostreptococcales</taxon>
        <taxon>Thermotaleaceae</taxon>
        <taxon>Anaeromicrobium</taxon>
    </lineage>
</organism>
<evidence type="ECO:0000313" key="1">
    <source>
        <dbReference type="EMBL" id="PAB60256.1"/>
    </source>
</evidence>
<dbReference type="AlphaFoldDB" id="A0A267ML43"/>
<dbReference type="EMBL" id="NIBG01000003">
    <property type="protein sequence ID" value="PAB60256.1"/>
    <property type="molecule type" value="Genomic_DNA"/>
</dbReference>
<name>A0A267ML43_9FIRM</name>
<keyword evidence="2" id="KW-1185">Reference proteome</keyword>
<protein>
    <submittedName>
        <fullName evidence="1">Uncharacterized protein</fullName>
    </submittedName>
</protein>
<gene>
    <name evidence="1" type="ORF">CCE28_04980</name>
</gene>
<proteinExistence type="predicted"/>
<sequence>MAEDRIHLKLESSNDYSPYHYDIIFEIMYGKKTIGFIKGVVFNCLKMKQGKNNMSMEEIFSSMGYREEDLWRALVKNDKEYEKNKYNSKQYEETFKFSFANSNYFFIKEFYMEKYFRDRDGFSFALELLPYYICKEKKNFIEIMIVHNPEDKSWKRKVEKYFSSCKNFDPMGETEFLFHNILYDISEEVVATA</sequence>
<dbReference type="RefSeq" id="WP_095131600.1">
    <property type="nucleotide sequence ID" value="NZ_NIBG01000003.1"/>
</dbReference>
<reference evidence="1 2" key="1">
    <citation type="submission" date="2017-06" db="EMBL/GenBank/DDBJ databases">
        <title>Draft genome sequence of anaerobic fermentative bacterium Anaeromicrobium sediminis DY2726D isolated from West Pacific Ocean sediments.</title>
        <authorList>
            <person name="Zeng X."/>
        </authorList>
    </citation>
    <scope>NUCLEOTIDE SEQUENCE [LARGE SCALE GENOMIC DNA]</scope>
    <source>
        <strain evidence="1 2">DY2726D</strain>
    </source>
</reference>
<accession>A0A267ML43</accession>